<evidence type="ECO:0000313" key="1">
    <source>
        <dbReference type="Proteomes" id="UP000887540"/>
    </source>
</evidence>
<accession>A0A914CVC2</accession>
<keyword evidence="1" id="KW-1185">Reference proteome</keyword>
<proteinExistence type="predicted"/>
<dbReference type="AlphaFoldDB" id="A0A914CVC2"/>
<reference evidence="2" key="1">
    <citation type="submission" date="2022-11" db="UniProtKB">
        <authorList>
            <consortium name="WormBaseParasite"/>
        </authorList>
    </citation>
    <scope>IDENTIFICATION</scope>
</reference>
<name>A0A914CVC2_9BILA</name>
<organism evidence="1 2">
    <name type="scientific">Acrobeloides nanus</name>
    <dbReference type="NCBI Taxonomy" id="290746"/>
    <lineage>
        <taxon>Eukaryota</taxon>
        <taxon>Metazoa</taxon>
        <taxon>Ecdysozoa</taxon>
        <taxon>Nematoda</taxon>
        <taxon>Chromadorea</taxon>
        <taxon>Rhabditida</taxon>
        <taxon>Tylenchina</taxon>
        <taxon>Cephalobomorpha</taxon>
        <taxon>Cephaloboidea</taxon>
        <taxon>Cephalobidae</taxon>
        <taxon>Acrobeloides</taxon>
    </lineage>
</organism>
<dbReference type="WBParaSite" id="ACRNAN_scaffold1515.g10725.t1">
    <property type="protein sequence ID" value="ACRNAN_scaffold1515.g10725.t1"/>
    <property type="gene ID" value="ACRNAN_scaffold1515.g10725"/>
</dbReference>
<sequence length="157" mass="18904">MDETYIDKIVLACKYLKRDDNEPLGIRKIIPIFNSKDYVSVAKYFLLVERLCDTYADSCLSHISQDFQGKYTVEITAKEGIHYPRKICHRTELNWEPKVYVTGWSLLQGWCRIAAQYFDWVSHIPELNKLDEDDRVDVRRRLYFKWDLNQLWLMWMV</sequence>
<dbReference type="PANTHER" id="PTHR47630">
    <property type="entry name" value="NUCLEAR HORMONE RECEPTOR FAMILY-RELATED-RELATED"/>
    <property type="match status" value="1"/>
</dbReference>
<dbReference type="Proteomes" id="UP000887540">
    <property type="component" value="Unplaced"/>
</dbReference>
<evidence type="ECO:0000313" key="2">
    <source>
        <dbReference type="WBParaSite" id="ACRNAN_scaffold1515.g10725.t1"/>
    </source>
</evidence>
<protein>
    <submittedName>
        <fullName evidence="2">Uncharacterized protein</fullName>
    </submittedName>
</protein>
<dbReference type="InterPro" id="IPR052499">
    <property type="entry name" value="C.elegans_NHRs"/>
</dbReference>